<evidence type="ECO:0000256" key="8">
    <source>
        <dbReference type="ARBA" id="ARBA00022777"/>
    </source>
</evidence>
<dbReference type="SMART" id="SM00220">
    <property type="entry name" value="S_TKc"/>
    <property type="match status" value="1"/>
</dbReference>
<evidence type="ECO:0000256" key="11">
    <source>
        <dbReference type="ARBA" id="ARBA00023136"/>
    </source>
</evidence>
<name>A0A8T2T942_CERRI</name>
<protein>
    <recommendedName>
        <fullName evidence="17">Receptor-like serine/threonine-protein kinase</fullName>
        <ecNumber evidence="17">2.7.11.1</ecNumber>
    </recommendedName>
</protein>
<dbReference type="Pfam" id="PF00024">
    <property type="entry name" value="PAN_1"/>
    <property type="match status" value="1"/>
</dbReference>
<sequence length="874" mass="97521">MALPFFCVAAALATLLLLSIACAASNDSVNSTWNLNYSFSLSESNYQSYFMNRSLIVNGGGTYIPILESDSDAIYAFKSYLILFVDDKLLPGRRMVDYNFTMAIIAGMPGTGDYNIIWTANRLHAVSTSFISLRLRDDGNLVLLSEDMQTPIWSSDTAGKGVTTMTLFNDPISLVLRDLKGTIIWQSGDHPTDTLGNNNFLLPSQNLTSWASPIDPSPGRYTLVMEPCGLALYMMGARSSQRYWALDYNGRLSWEGTCRTHSQLAACISDAGTIEFNSNYANHMRCDYASGGLFPLYNVKLPDRSQNHFLLRLKYDGNLQVLSSISTDARQSTPQGCLLPNFCGPYGICMDGETVQCICPLNASFFSPVNSANSLEGCKPNHEVECNSSSRSQETMMLKVDGVEYVGNNYTEPLNLFSEEECKKHCENNCSCRLAFWRRDINACHHMDEVWSLHGGLNQSVFVTYVKVRVPKSSKKIIIMASVLSSLGVVVILVVSLLCKRLFLDKTEEEDDDDDLLLDAAEGLPSRFSYRKVHDITRGFERQLGKGGYGVVYAGQLPDGTPVAVKKLDSFNQGNKEFKAEVSIMGGISHYNLLRLRGFCAQKGHRILVYDYLENGSLDQWLFSVDPHRRAQLTWRVRCKIALGIAQGIAYLHNGTRERIIHLDIKPQNILLDQNFEPKVADFGLARLLKNSETHVMTAMRGTPGYLAPDWLKNGVIDEKCDVFSFGMLLMEIISGRKNLDNSKEPKEQVYYPEWAFQQAQEDNMAVLTDATLDSEEDITEIRRMIHIAFLCVLEDPTMRPSMTNVVNMLTGIVTVQCLELSRLQHGLLFVLRNPSSTGTHIGEILQDQVRSGTSVDHSSSAAAYMSSFMVNGR</sequence>
<gene>
    <name evidence="23" type="ORF">KP509_15G046400</name>
</gene>
<dbReference type="EMBL" id="CM035420">
    <property type="protein sequence ID" value="KAH7404843.1"/>
    <property type="molecule type" value="Genomic_DNA"/>
</dbReference>
<evidence type="ECO:0000256" key="4">
    <source>
        <dbReference type="ARBA" id="ARBA00022679"/>
    </source>
</evidence>
<dbReference type="PROSITE" id="PS00107">
    <property type="entry name" value="PROTEIN_KINASE_ATP"/>
    <property type="match status" value="1"/>
</dbReference>
<evidence type="ECO:0000259" key="22">
    <source>
        <dbReference type="PROSITE" id="PS50927"/>
    </source>
</evidence>
<feature type="signal peptide" evidence="20">
    <location>
        <begin position="1"/>
        <end position="23"/>
    </location>
</feature>
<keyword evidence="8 17" id="KW-0418">Kinase</keyword>
<keyword evidence="4 17" id="KW-0808">Transferase</keyword>
<comment type="similarity">
    <text evidence="17">Belongs to the protein kinase superfamily. Ser/Thr protein kinase family.</text>
</comment>
<evidence type="ECO:0000256" key="16">
    <source>
        <dbReference type="ARBA" id="ARBA00048679"/>
    </source>
</evidence>
<evidence type="ECO:0000256" key="9">
    <source>
        <dbReference type="ARBA" id="ARBA00022840"/>
    </source>
</evidence>
<evidence type="ECO:0000256" key="5">
    <source>
        <dbReference type="ARBA" id="ARBA00022692"/>
    </source>
</evidence>
<evidence type="ECO:0000256" key="19">
    <source>
        <dbReference type="SAM" id="Phobius"/>
    </source>
</evidence>
<evidence type="ECO:0000256" key="14">
    <source>
        <dbReference type="ARBA" id="ARBA00023180"/>
    </source>
</evidence>
<dbReference type="PROSITE" id="PS00108">
    <property type="entry name" value="PROTEIN_KINASE_ST"/>
    <property type="match status" value="1"/>
</dbReference>
<comment type="caution">
    <text evidence="23">The sequence shown here is derived from an EMBL/GenBank/DDBJ whole genome shotgun (WGS) entry which is preliminary data.</text>
</comment>
<feature type="transmembrane region" description="Helical" evidence="19">
    <location>
        <begin position="477"/>
        <end position="499"/>
    </location>
</feature>
<feature type="binding site" evidence="18">
    <location>
        <position position="567"/>
    </location>
    <ligand>
        <name>ATP</name>
        <dbReference type="ChEBI" id="CHEBI:30616"/>
    </ligand>
</feature>
<dbReference type="InterPro" id="IPR017441">
    <property type="entry name" value="Protein_kinase_ATP_BS"/>
</dbReference>
<dbReference type="Proteomes" id="UP000825935">
    <property type="component" value="Chromosome 15"/>
</dbReference>
<dbReference type="InterPro" id="IPR000719">
    <property type="entry name" value="Prot_kinase_dom"/>
</dbReference>
<accession>A0A8T2T942</accession>
<dbReference type="GO" id="GO:0004674">
    <property type="term" value="F:protein serine/threonine kinase activity"/>
    <property type="evidence" value="ECO:0007669"/>
    <property type="project" value="UniProtKB-KW"/>
</dbReference>
<dbReference type="Gene3D" id="2.90.10.10">
    <property type="entry name" value="Bulb-type lectin domain"/>
    <property type="match status" value="1"/>
</dbReference>
<dbReference type="SUPFAM" id="SSF51110">
    <property type="entry name" value="alpha-D-mannose-specific plant lectins"/>
    <property type="match status" value="1"/>
</dbReference>
<dbReference type="Gene3D" id="3.30.200.20">
    <property type="entry name" value="Phosphorylase Kinase, domain 1"/>
    <property type="match status" value="1"/>
</dbReference>
<feature type="domain" description="Protein kinase" evidence="21">
    <location>
        <begin position="538"/>
        <end position="829"/>
    </location>
</feature>
<keyword evidence="2 17" id="KW-0723">Serine/threonine-protein kinase</keyword>
<keyword evidence="11 19" id="KW-0472">Membrane</keyword>
<keyword evidence="12" id="KW-1015">Disulfide bond</keyword>
<dbReference type="GO" id="GO:0005524">
    <property type="term" value="F:ATP binding"/>
    <property type="evidence" value="ECO:0007669"/>
    <property type="project" value="UniProtKB-UniRule"/>
</dbReference>
<evidence type="ECO:0000256" key="18">
    <source>
        <dbReference type="PROSITE-ProRule" id="PRU10141"/>
    </source>
</evidence>
<evidence type="ECO:0000256" key="1">
    <source>
        <dbReference type="ARBA" id="ARBA00004167"/>
    </source>
</evidence>
<keyword evidence="3" id="KW-0245">EGF-like domain</keyword>
<dbReference type="OMA" id="ELVWFAN"/>
<evidence type="ECO:0000256" key="15">
    <source>
        <dbReference type="ARBA" id="ARBA00047899"/>
    </source>
</evidence>
<dbReference type="InterPro" id="IPR011009">
    <property type="entry name" value="Kinase-like_dom_sf"/>
</dbReference>
<dbReference type="GO" id="GO:0016020">
    <property type="term" value="C:membrane"/>
    <property type="evidence" value="ECO:0007669"/>
    <property type="project" value="UniProtKB-SubCell"/>
</dbReference>
<keyword evidence="24" id="KW-1185">Reference proteome</keyword>
<dbReference type="FunFam" id="1.10.510.10:FF:000384">
    <property type="entry name" value="G-type lectin S-receptor-like serine/threonine-protein kinase"/>
    <property type="match status" value="1"/>
</dbReference>
<dbReference type="InterPro" id="IPR024171">
    <property type="entry name" value="SRK-like_kinase"/>
</dbReference>
<dbReference type="CDD" id="cd14066">
    <property type="entry name" value="STKc_IRAK"/>
    <property type="match status" value="1"/>
</dbReference>
<comment type="subcellular location">
    <subcellularLocation>
        <location evidence="1">Membrane</location>
        <topology evidence="1">Single-pass membrane protein</topology>
    </subcellularLocation>
</comment>
<evidence type="ECO:0000313" key="23">
    <source>
        <dbReference type="EMBL" id="KAH7404843.1"/>
    </source>
</evidence>
<dbReference type="Pfam" id="PF01453">
    <property type="entry name" value="B_lectin"/>
    <property type="match status" value="1"/>
</dbReference>
<dbReference type="OrthoDB" id="4062651at2759"/>
<dbReference type="InterPro" id="IPR051343">
    <property type="entry name" value="G-type_lectin_kinases/EP1-like"/>
</dbReference>
<dbReference type="AlphaFoldDB" id="A0A8T2T942"/>
<evidence type="ECO:0000256" key="20">
    <source>
        <dbReference type="SAM" id="SignalP"/>
    </source>
</evidence>
<dbReference type="SUPFAM" id="SSF56112">
    <property type="entry name" value="Protein kinase-like (PK-like)"/>
    <property type="match status" value="1"/>
</dbReference>
<keyword evidence="6 20" id="KW-0732">Signal</keyword>
<proteinExistence type="inferred from homology"/>
<dbReference type="FunFam" id="3.30.200.20:FF:000178">
    <property type="entry name" value="serine/threonine-protein kinase PBS1-like"/>
    <property type="match status" value="1"/>
</dbReference>
<evidence type="ECO:0000256" key="7">
    <source>
        <dbReference type="ARBA" id="ARBA00022741"/>
    </source>
</evidence>
<evidence type="ECO:0000256" key="2">
    <source>
        <dbReference type="ARBA" id="ARBA00022527"/>
    </source>
</evidence>
<dbReference type="InterPro" id="IPR003609">
    <property type="entry name" value="Pan_app"/>
</dbReference>
<organism evidence="23 24">
    <name type="scientific">Ceratopteris richardii</name>
    <name type="common">Triangle waterfern</name>
    <dbReference type="NCBI Taxonomy" id="49495"/>
    <lineage>
        <taxon>Eukaryota</taxon>
        <taxon>Viridiplantae</taxon>
        <taxon>Streptophyta</taxon>
        <taxon>Embryophyta</taxon>
        <taxon>Tracheophyta</taxon>
        <taxon>Polypodiopsida</taxon>
        <taxon>Polypodiidae</taxon>
        <taxon>Polypodiales</taxon>
        <taxon>Pteridineae</taxon>
        <taxon>Pteridaceae</taxon>
        <taxon>Parkerioideae</taxon>
        <taxon>Ceratopteris</taxon>
    </lineage>
</organism>
<evidence type="ECO:0000256" key="13">
    <source>
        <dbReference type="ARBA" id="ARBA00023170"/>
    </source>
</evidence>
<keyword evidence="5 19" id="KW-0812">Transmembrane</keyword>
<evidence type="ECO:0000256" key="12">
    <source>
        <dbReference type="ARBA" id="ARBA00023157"/>
    </source>
</evidence>
<keyword evidence="9 17" id="KW-0067">ATP-binding</keyword>
<feature type="domain" description="Bulb-type lectin" evidence="22">
    <location>
        <begin position="40"/>
        <end position="189"/>
    </location>
</feature>
<keyword evidence="7 17" id="KW-0547">Nucleotide-binding</keyword>
<keyword evidence="13" id="KW-0675">Receptor</keyword>
<dbReference type="Pfam" id="PF00069">
    <property type="entry name" value="Pkinase"/>
    <property type="match status" value="1"/>
</dbReference>
<dbReference type="InterPro" id="IPR036426">
    <property type="entry name" value="Bulb-type_lectin_dom_sf"/>
</dbReference>
<dbReference type="PROSITE" id="PS50927">
    <property type="entry name" value="BULB_LECTIN"/>
    <property type="match status" value="1"/>
</dbReference>
<feature type="chain" id="PRO_5035891749" description="Receptor-like serine/threonine-protein kinase" evidence="20">
    <location>
        <begin position="24"/>
        <end position="874"/>
    </location>
</feature>
<evidence type="ECO:0000259" key="21">
    <source>
        <dbReference type="PROSITE" id="PS50011"/>
    </source>
</evidence>
<dbReference type="EC" id="2.7.11.1" evidence="17"/>
<evidence type="ECO:0000256" key="3">
    <source>
        <dbReference type="ARBA" id="ARBA00022536"/>
    </source>
</evidence>
<evidence type="ECO:0000256" key="6">
    <source>
        <dbReference type="ARBA" id="ARBA00022729"/>
    </source>
</evidence>
<evidence type="ECO:0000256" key="10">
    <source>
        <dbReference type="ARBA" id="ARBA00022989"/>
    </source>
</evidence>
<keyword evidence="10 19" id="KW-1133">Transmembrane helix</keyword>
<dbReference type="InterPro" id="IPR001480">
    <property type="entry name" value="Bulb-type_lectin_dom"/>
</dbReference>
<keyword evidence="14" id="KW-0325">Glycoprotein</keyword>
<dbReference type="PANTHER" id="PTHR47976:SF115">
    <property type="entry name" value="RECEPTOR-LIKE SERINE_THREONINE-PROTEIN KINASE"/>
    <property type="match status" value="1"/>
</dbReference>
<dbReference type="Gene3D" id="1.10.510.10">
    <property type="entry name" value="Transferase(Phosphotransferase) domain 1"/>
    <property type="match status" value="1"/>
</dbReference>
<dbReference type="SMART" id="SM00108">
    <property type="entry name" value="B_lectin"/>
    <property type="match status" value="1"/>
</dbReference>
<evidence type="ECO:0000256" key="17">
    <source>
        <dbReference type="PIRNR" id="PIRNR000641"/>
    </source>
</evidence>
<comment type="catalytic activity">
    <reaction evidence="16 17">
        <text>L-seryl-[protein] + ATP = O-phospho-L-seryl-[protein] + ADP + H(+)</text>
        <dbReference type="Rhea" id="RHEA:17989"/>
        <dbReference type="Rhea" id="RHEA-COMP:9863"/>
        <dbReference type="Rhea" id="RHEA-COMP:11604"/>
        <dbReference type="ChEBI" id="CHEBI:15378"/>
        <dbReference type="ChEBI" id="CHEBI:29999"/>
        <dbReference type="ChEBI" id="CHEBI:30616"/>
        <dbReference type="ChEBI" id="CHEBI:83421"/>
        <dbReference type="ChEBI" id="CHEBI:456216"/>
        <dbReference type="EC" id="2.7.11.1"/>
    </reaction>
</comment>
<dbReference type="PIRSF" id="PIRSF000641">
    <property type="entry name" value="SRK"/>
    <property type="match status" value="1"/>
</dbReference>
<reference evidence="23" key="1">
    <citation type="submission" date="2021-08" db="EMBL/GenBank/DDBJ databases">
        <title>WGS assembly of Ceratopteris richardii.</title>
        <authorList>
            <person name="Marchant D.B."/>
            <person name="Chen G."/>
            <person name="Jenkins J."/>
            <person name="Shu S."/>
            <person name="Leebens-Mack J."/>
            <person name="Grimwood J."/>
            <person name="Schmutz J."/>
            <person name="Soltis P."/>
            <person name="Soltis D."/>
            <person name="Chen Z.-H."/>
        </authorList>
    </citation>
    <scope>NUCLEOTIDE SEQUENCE</scope>
    <source>
        <strain evidence="23">Whitten #5841</strain>
        <tissue evidence="23">Leaf</tissue>
    </source>
</reference>
<evidence type="ECO:0000313" key="24">
    <source>
        <dbReference type="Proteomes" id="UP000825935"/>
    </source>
</evidence>
<comment type="catalytic activity">
    <reaction evidence="15 17">
        <text>L-threonyl-[protein] + ATP = O-phospho-L-threonyl-[protein] + ADP + H(+)</text>
        <dbReference type="Rhea" id="RHEA:46608"/>
        <dbReference type="Rhea" id="RHEA-COMP:11060"/>
        <dbReference type="Rhea" id="RHEA-COMP:11605"/>
        <dbReference type="ChEBI" id="CHEBI:15378"/>
        <dbReference type="ChEBI" id="CHEBI:30013"/>
        <dbReference type="ChEBI" id="CHEBI:30616"/>
        <dbReference type="ChEBI" id="CHEBI:61977"/>
        <dbReference type="ChEBI" id="CHEBI:456216"/>
        <dbReference type="EC" id="2.7.11.1"/>
    </reaction>
</comment>
<dbReference type="PROSITE" id="PS50011">
    <property type="entry name" value="PROTEIN_KINASE_DOM"/>
    <property type="match status" value="1"/>
</dbReference>
<dbReference type="InterPro" id="IPR008271">
    <property type="entry name" value="Ser/Thr_kinase_AS"/>
</dbReference>
<dbReference type="PANTHER" id="PTHR47976">
    <property type="entry name" value="G-TYPE LECTIN S-RECEPTOR-LIKE SERINE/THREONINE-PROTEIN KINASE SD2-5"/>
    <property type="match status" value="1"/>
</dbReference>